<feature type="compositionally biased region" description="Polar residues" evidence="2">
    <location>
        <begin position="89"/>
        <end position="100"/>
    </location>
</feature>
<feature type="region of interest" description="Disordered" evidence="2">
    <location>
        <begin position="115"/>
        <end position="250"/>
    </location>
</feature>
<evidence type="ECO:0000256" key="1">
    <source>
        <dbReference type="SAM" id="Coils"/>
    </source>
</evidence>
<protein>
    <submittedName>
        <fullName evidence="3">Uncharacterized protein</fullName>
    </submittedName>
</protein>
<feature type="compositionally biased region" description="Gly residues" evidence="2">
    <location>
        <begin position="663"/>
        <end position="672"/>
    </location>
</feature>
<feature type="compositionally biased region" description="Polar residues" evidence="2">
    <location>
        <begin position="753"/>
        <end position="766"/>
    </location>
</feature>
<feature type="coiled-coil region" evidence="1">
    <location>
        <begin position="331"/>
        <end position="358"/>
    </location>
</feature>
<feature type="compositionally biased region" description="Polar residues" evidence="2">
    <location>
        <begin position="581"/>
        <end position="594"/>
    </location>
</feature>
<keyword evidence="1" id="KW-0175">Coiled coil</keyword>
<feature type="coiled-coil region" evidence="1">
    <location>
        <begin position="43"/>
        <end position="70"/>
    </location>
</feature>
<dbReference type="EMBL" id="AZIL01002438">
    <property type="protein sequence ID" value="EWM21660.1"/>
    <property type="molecule type" value="Genomic_DNA"/>
</dbReference>
<feature type="compositionally biased region" description="Low complexity" evidence="2">
    <location>
        <begin position="539"/>
        <end position="558"/>
    </location>
</feature>
<evidence type="ECO:0000313" key="3">
    <source>
        <dbReference type="EMBL" id="EWM21660.1"/>
    </source>
</evidence>
<dbReference type="AlphaFoldDB" id="W7T3W5"/>
<keyword evidence="4" id="KW-1185">Reference proteome</keyword>
<dbReference type="Proteomes" id="UP000019335">
    <property type="component" value="Unassembled WGS sequence"/>
</dbReference>
<gene>
    <name evidence="3" type="ORF">Naga_100804g2</name>
</gene>
<feature type="compositionally biased region" description="Polar residues" evidence="2">
    <location>
        <begin position="788"/>
        <end position="802"/>
    </location>
</feature>
<feature type="region of interest" description="Disordered" evidence="2">
    <location>
        <begin position="1"/>
        <end position="29"/>
    </location>
</feature>
<feature type="region of interest" description="Disordered" evidence="2">
    <location>
        <begin position="519"/>
        <end position="729"/>
    </location>
</feature>
<proteinExistence type="predicted"/>
<organism evidence="3 4">
    <name type="scientific">Nannochloropsis gaditana</name>
    <dbReference type="NCBI Taxonomy" id="72520"/>
    <lineage>
        <taxon>Eukaryota</taxon>
        <taxon>Sar</taxon>
        <taxon>Stramenopiles</taxon>
        <taxon>Ochrophyta</taxon>
        <taxon>Eustigmatophyceae</taxon>
        <taxon>Eustigmatales</taxon>
        <taxon>Monodopsidaceae</taxon>
        <taxon>Nannochloropsis</taxon>
    </lineage>
</organism>
<feature type="compositionally biased region" description="Polar residues" evidence="2">
    <location>
        <begin position="118"/>
        <end position="146"/>
    </location>
</feature>
<feature type="region of interest" description="Disordered" evidence="2">
    <location>
        <begin position="741"/>
        <end position="802"/>
    </location>
</feature>
<evidence type="ECO:0000313" key="4">
    <source>
        <dbReference type="Proteomes" id="UP000019335"/>
    </source>
</evidence>
<feature type="compositionally biased region" description="Low complexity" evidence="2">
    <location>
        <begin position="611"/>
        <end position="625"/>
    </location>
</feature>
<sequence>MDDRTGKTKNKSLSTVTFAEAHSSRRNENTTITMRQQFCGDDVNDAEYYYEQIETDCRSLEENAKRLGAANWDQVQCGDAATEGRDENLTNSRNRNPIETQTKIERVSSLVPGENLEGCSTSQVGHSLTSPAHQMPASSQKCTRISSRGDKTGIHTMRLPSSAPLPELTHQEHVYSGPEISPDIDRSQSRSNGDLSPPLPHSTLTNPTATMPTTHLSPTTVESPPKREPALSVTSRPPSSNQESSSSQSHGVITALMATLRAHTIGNDLPDALLTTHCQGLVKMLRETAALNRFILGESALLGDSQAYMDVCTHHVQRYATRQLGSLRILREDFQDKHAALQKELRGLREQASSLRARVFQAAWPEEKKTVILAALQRYLHVDQPGGELQTLDLTESAIGAVQKLRRQLPRLPEEADALREVFGKIKRVTRTLVALGLTTEEQTSSAWESVMQLLTYRPMGFVLEEAGRAWRELKDVKLQEAQRRLEQKGRLTALLERAGSPPMEETGMQQEAGISEALEMEGGRRKSVESCTSDRSLGRSSWGSKSRRSSSSSCSSGTAGERESVLEEDDPERPRDSSETSHTQTPPAGSNMTAPWASASSRKSSRSRLLRNGPSPTSSPSSPSTAPPFPRSATRPPARSSMYVVGTSASAMLGGAPVLTNPGGGAGGGRGRGPRASTGTGKSAGTVAAAAVPTRRTTPPPSTTTGRGANAGSGSKLHVRGAPGDDACLGIPVTEALSGRHEGLSSAVDAGSSITPHESTATAGNQPGKASHISRSTCSSRSKGMSQISASPDTRGWQQLP</sequence>
<feature type="compositionally biased region" description="Low complexity" evidence="2">
    <location>
        <begin position="203"/>
        <end position="214"/>
    </location>
</feature>
<name>W7T3W5_9STRA</name>
<evidence type="ECO:0000256" key="2">
    <source>
        <dbReference type="SAM" id="MobiDB-lite"/>
    </source>
</evidence>
<feature type="compositionally biased region" description="Low complexity" evidence="2">
    <location>
        <begin position="235"/>
        <end position="249"/>
    </location>
</feature>
<comment type="caution">
    <text evidence="3">The sequence shown here is derived from an EMBL/GenBank/DDBJ whole genome shotgun (WGS) entry which is preliminary data.</text>
</comment>
<dbReference type="OrthoDB" id="10334764at2759"/>
<feature type="compositionally biased region" description="Low complexity" evidence="2">
    <location>
        <begin position="675"/>
        <end position="709"/>
    </location>
</feature>
<feature type="region of interest" description="Disordered" evidence="2">
    <location>
        <begin position="81"/>
        <end position="100"/>
    </location>
</feature>
<accession>W7T3W5</accession>
<feature type="compositionally biased region" description="Low complexity" evidence="2">
    <location>
        <begin position="772"/>
        <end position="787"/>
    </location>
</feature>
<reference evidence="3 4" key="1">
    <citation type="journal article" date="2014" name="Mol. Plant">
        <title>Chromosome Scale Genome Assembly and Transcriptome Profiling of Nannochloropsis gaditana in Nitrogen Depletion.</title>
        <authorList>
            <person name="Corteggiani Carpinelli E."/>
            <person name="Telatin A."/>
            <person name="Vitulo N."/>
            <person name="Forcato C."/>
            <person name="D'Angelo M."/>
            <person name="Schiavon R."/>
            <person name="Vezzi A."/>
            <person name="Giacometti G.M."/>
            <person name="Morosinotto T."/>
            <person name="Valle G."/>
        </authorList>
    </citation>
    <scope>NUCLEOTIDE SEQUENCE [LARGE SCALE GENOMIC DNA]</scope>
    <source>
        <strain evidence="3 4">B-31</strain>
    </source>
</reference>